<evidence type="ECO:0000313" key="4">
    <source>
        <dbReference type="Proteomes" id="UP000053937"/>
    </source>
</evidence>
<accession>A0A117MKD0</accession>
<dbReference type="Gene3D" id="1.25.40.10">
    <property type="entry name" value="Tetratricopeptide repeat domain"/>
    <property type="match status" value="2"/>
</dbReference>
<dbReference type="Pfam" id="PF13432">
    <property type="entry name" value="TPR_16"/>
    <property type="match status" value="1"/>
</dbReference>
<name>A0A117MKD0_CHLLI</name>
<organism evidence="3 4">
    <name type="scientific">Chlorobium limicola</name>
    <dbReference type="NCBI Taxonomy" id="1092"/>
    <lineage>
        <taxon>Bacteria</taxon>
        <taxon>Pseudomonadati</taxon>
        <taxon>Chlorobiota</taxon>
        <taxon>Chlorobiia</taxon>
        <taxon>Chlorobiales</taxon>
        <taxon>Chlorobiaceae</taxon>
        <taxon>Chlorobium/Pelodictyon group</taxon>
        <taxon>Chlorobium</taxon>
    </lineage>
</organism>
<dbReference type="Pfam" id="PF00515">
    <property type="entry name" value="TPR_1"/>
    <property type="match status" value="1"/>
</dbReference>
<gene>
    <name evidence="3" type="ORF">ASB62_07755</name>
</gene>
<dbReference type="InterPro" id="IPR011990">
    <property type="entry name" value="TPR-like_helical_dom_sf"/>
</dbReference>
<feature type="repeat" description="TPR" evidence="1">
    <location>
        <begin position="86"/>
        <end position="119"/>
    </location>
</feature>
<protein>
    <submittedName>
        <fullName evidence="3">Uncharacterized protein</fullName>
    </submittedName>
</protein>
<dbReference type="Proteomes" id="UP000053937">
    <property type="component" value="Unassembled WGS sequence"/>
</dbReference>
<keyword evidence="2" id="KW-0732">Signal</keyword>
<dbReference type="EMBL" id="LMBR01000200">
    <property type="protein sequence ID" value="KUL21956.1"/>
    <property type="molecule type" value="Genomic_DNA"/>
</dbReference>
<evidence type="ECO:0000313" key="3">
    <source>
        <dbReference type="EMBL" id="KUL21956.1"/>
    </source>
</evidence>
<evidence type="ECO:0000256" key="2">
    <source>
        <dbReference type="SAM" id="SignalP"/>
    </source>
</evidence>
<keyword evidence="4" id="KW-1185">Reference proteome</keyword>
<reference evidence="3 4" key="1">
    <citation type="submission" date="2015-10" db="EMBL/GenBank/DDBJ databases">
        <title>Draft Genome Sequence of Chlorobium limicola strain Frasassi Growing under Artificial Lighting in the Frasassi Cave System.</title>
        <authorList>
            <person name="Mansor M."/>
            <person name="Macalady J."/>
        </authorList>
    </citation>
    <scope>NUCLEOTIDE SEQUENCE [LARGE SCALE GENOMIC DNA]</scope>
    <source>
        <strain evidence="3 4">Frasassi</strain>
    </source>
</reference>
<dbReference type="InterPro" id="IPR019734">
    <property type="entry name" value="TPR_rpt"/>
</dbReference>
<dbReference type="PANTHER" id="PTHR12558">
    <property type="entry name" value="CELL DIVISION CYCLE 16,23,27"/>
    <property type="match status" value="1"/>
</dbReference>
<dbReference type="PROSITE" id="PS50005">
    <property type="entry name" value="TPR"/>
    <property type="match status" value="3"/>
</dbReference>
<sequence length="208" mass="23489">MIHIRKHFGSILKTLALPVLLGGMTVFSSCASPSSKEIDNLQQQVWKNSGDADAWFRLGNAFARNEQYRKATEAYREALSINPKKEQLLPALGAASFNQGNYREALVYFTKYQALAPDDSLRNYDIGNVLLQMREYDKAIAAYRRAIENSVSFDEAYYNLGVCYARTGRAAEAEEIYELLVKKNNYLAVSLKNHFKSADSARQKAPKQ</sequence>
<dbReference type="PROSITE" id="PS50293">
    <property type="entry name" value="TPR_REGION"/>
    <property type="match status" value="1"/>
</dbReference>
<feature type="repeat" description="TPR" evidence="1">
    <location>
        <begin position="52"/>
        <end position="85"/>
    </location>
</feature>
<dbReference type="SUPFAM" id="SSF48452">
    <property type="entry name" value="TPR-like"/>
    <property type="match status" value="1"/>
</dbReference>
<dbReference type="PANTHER" id="PTHR12558:SF13">
    <property type="entry name" value="CELL DIVISION CYCLE PROTEIN 27 HOMOLOG"/>
    <property type="match status" value="1"/>
</dbReference>
<dbReference type="PROSITE" id="PS51257">
    <property type="entry name" value="PROKAR_LIPOPROTEIN"/>
    <property type="match status" value="1"/>
</dbReference>
<keyword evidence="1" id="KW-0802">TPR repeat</keyword>
<feature type="repeat" description="TPR" evidence="1">
    <location>
        <begin position="120"/>
        <end position="153"/>
    </location>
</feature>
<dbReference type="SMART" id="SM00028">
    <property type="entry name" value="TPR"/>
    <property type="match status" value="4"/>
</dbReference>
<evidence type="ECO:0000256" key="1">
    <source>
        <dbReference type="PROSITE-ProRule" id="PRU00339"/>
    </source>
</evidence>
<dbReference type="AlphaFoldDB" id="A0A117MKD0"/>
<dbReference type="OrthoDB" id="1007177at2"/>
<dbReference type="RefSeq" id="WP_059139335.1">
    <property type="nucleotide sequence ID" value="NZ_LMBR01000200.1"/>
</dbReference>
<comment type="caution">
    <text evidence="3">The sequence shown here is derived from an EMBL/GenBank/DDBJ whole genome shotgun (WGS) entry which is preliminary data.</text>
</comment>
<feature type="chain" id="PRO_5007151139" evidence="2">
    <location>
        <begin position="32"/>
        <end position="208"/>
    </location>
</feature>
<proteinExistence type="predicted"/>
<feature type="signal peptide" evidence="2">
    <location>
        <begin position="1"/>
        <end position="31"/>
    </location>
</feature>